<gene>
    <name evidence="3" type="ORF">RIMI_LOCUS16085608</name>
</gene>
<feature type="region of interest" description="Disordered" evidence="1">
    <location>
        <begin position="1"/>
        <end position="24"/>
    </location>
</feature>
<dbReference type="SUPFAM" id="SSF158832">
    <property type="entry name" value="Tex N-terminal region-like"/>
    <property type="match status" value="1"/>
</dbReference>
<name>A0ABN9M4C1_9NEOB</name>
<dbReference type="Gene3D" id="1.10.10.650">
    <property type="entry name" value="RuvA domain 2-like"/>
    <property type="match status" value="1"/>
</dbReference>
<dbReference type="Proteomes" id="UP001176940">
    <property type="component" value="Unassembled WGS sequence"/>
</dbReference>
<accession>A0ABN9M4C1</accession>
<evidence type="ECO:0000313" key="3">
    <source>
        <dbReference type="EMBL" id="CAJ0957892.1"/>
    </source>
</evidence>
<evidence type="ECO:0000313" key="4">
    <source>
        <dbReference type="Proteomes" id="UP001176940"/>
    </source>
</evidence>
<evidence type="ECO:0000259" key="2">
    <source>
        <dbReference type="Pfam" id="PF09371"/>
    </source>
</evidence>
<organism evidence="3 4">
    <name type="scientific">Ranitomeya imitator</name>
    <name type="common">mimic poison frog</name>
    <dbReference type="NCBI Taxonomy" id="111125"/>
    <lineage>
        <taxon>Eukaryota</taxon>
        <taxon>Metazoa</taxon>
        <taxon>Chordata</taxon>
        <taxon>Craniata</taxon>
        <taxon>Vertebrata</taxon>
        <taxon>Euteleostomi</taxon>
        <taxon>Amphibia</taxon>
        <taxon>Batrachia</taxon>
        <taxon>Anura</taxon>
        <taxon>Neobatrachia</taxon>
        <taxon>Hyloidea</taxon>
        <taxon>Dendrobatidae</taxon>
        <taxon>Dendrobatinae</taxon>
        <taxon>Ranitomeya</taxon>
    </lineage>
</organism>
<feature type="non-terminal residue" evidence="3">
    <location>
        <position position="90"/>
    </location>
</feature>
<protein>
    <recommendedName>
        <fullName evidence="2">Tex-like protein N-terminal domain-containing protein</fullName>
    </recommendedName>
</protein>
<reference evidence="3" key="1">
    <citation type="submission" date="2023-07" db="EMBL/GenBank/DDBJ databases">
        <authorList>
            <person name="Stuckert A."/>
        </authorList>
    </citation>
    <scope>NUCLEOTIDE SEQUENCE</scope>
</reference>
<dbReference type="EMBL" id="CAUEEQ010044266">
    <property type="protein sequence ID" value="CAJ0957892.1"/>
    <property type="molecule type" value="Genomic_DNA"/>
</dbReference>
<sequence length="90" mass="10095">MRTSSDPAGKPVKYKAKGSAASESSDMNWNIVEVLSERTNVESWVCSNLIQLFEDDNTIPFIALAIRKDLINNLDCRHLERSSTRRIGIA</sequence>
<feature type="domain" description="Tex-like protein N-terminal" evidence="2">
    <location>
        <begin position="29"/>
        <end position="81"/>
    </location>
</feature>
<dbReference type="Pfam" id="PF09371">
    <property type="entry name" value="Tex_N"/>
    <property type="match status" value="1"/>
</dbReference>
<evidence type="ECO:0000256" key="1">
    <source>
        <dbReference type="SAM" id="MobiDB-lite"/>
    </source>
</evidence>
<dbReference type="InterPro" id="IPR023319">
    <property type="entry name" value="Tex-like_HTH_dom_sf"/>
</dbReference>
<proteinExistence type="predicted"/>
<dbReference type="InterPro" id="IPR018974">
    <property type="entry name" value="Tex-like_N"/>
</dbReference>
<keyword evidence="4" id="KW-1185">Reference proteome</keyword>
<comment type="caution">
    <text evidence="3">The sequence shown here is derived from an EMBL/GenBank/DDBJ whole genome shotgun (WGS) entry which is preliminary data.</text>
</comment>